<protein>
    <submittedName>
        <fullName evidence="2">Uncharacterized protein</fullName>
    </submittedName>
</protein>
<feature type="region of interest" description="Disordered" evidence="1">
    <location>
        <begin position="40"/>
        <end position="99"/>
    </location>
</feature>
<proteinExistence type="predicted"/>
<evidence type="ECO:0000313" key="2">
    <source>
        <dbReference type="EMBL" id="GBN96765.1"/>
    </source>
</evidence>
<evidence type="ECO:0000256" key="1">
    <source>
        <dbReference type="SAM" id="MobiDB-lite"/>
    </source>
</evidence>
<gene>
    <name evidence="3" type="ORF">AVEN_246828_1</name>
    <name evidence="2" type="ORF">AVEN_29681_1</name>
</gene>
<evidence type="ECO:0000313" key="4">
    <source>
        <dbReference type="Proteomes" id="UP000499080"/>
    </source>
</evidence>
<keyword evidence="4" id="KW-1185">Reference proteome</keyword>
<reference evidence="2 4" key="1">
    <citation type="journal article" date="2019" name="Sci. Rep.">
        <title>Orb-weaving spider Araneus ventricosus genome elucidates the spidroin gene catalogue.</title>
        <authorList>
            <person name="Kono N."/>
            <person name="Nakamura H."/>
            <person name="Ohtoshi R."/>
            <person name="Moran D.A.P."/>
            <person name="Shinohara A."/>
            <person name="Yoshida Y."/>
            <person name="Fujiwara M."/>
            <person name="Mori M."/>
            <person name="Tomita M."/>
            <person name="Arakawa K."/>
        </authorList>
    </citation>
    <scope>NUCLEOTIDE SEQUENCE [LARGE SCALE GENOMIC DNA]</scope>
</reference>
<feature type="compositionally biased region" description="Basic and acidic residues" evidence="1">
    <location>
        <begin position="87"/>
        <end position="99"/>
    </location>
</feature>
<feature type="compositionally biased region" description="Basic residues" evidence="1">
    <location>
        <begin position="50"/>
        <end position="59"/>
    </location>
</feature>
<feature type="compositionally biased region" description="Basic and acidic residues" evidence="1">
    <location>
        <begin position="63"/>
        <end position="75"/>
    </location>
</feature>
<dbReference type="EMBL" id="BGPR01026766">
    <property type="protein sequence ID" value="GBN96765.1"/>
    <property type="molecule type" value="Genomic_DNA"/>
</dbReference>
<dbReference type="EMBL" id="BGPR01026773">
    <property type="protein sequence ID" value="GBN96780.1"/>
    <property type="molecule type" value="Genomic_DNA"/>
</dbReference>
<comment type="caution">
    <text evidence="2">The sequence shown here is derived from an EMBL/GenBank/DDBJ whole genome shotgun (WGS) entry which is preliminary data.</text>
</comment>
<accession>A0A4Y2TCE6</accession>
<name>A0A4Y2TCE6_ARAVE</name>
<sequence>MPDSLYLKVWRYIFSLGDLKTGMHLNFVIRSESHLPLTVFSPSESTAYPPKKRKKKKNTPKSSQREEKKKEKRTETMLLGHPCVKVGGDDGETKDAEEQ</sequence>
<organism evidence="2 4">
    <name type="scientific">Araneus ventricosus</name>
    <name type="common">Orbweaver spider</name>
    <name type="synonym">Epeira ventricosa</name>
    <dbReference type="NCBI Taxonomy" id="182803"/>
    <lineage>
        <taxon>Eukaryota</taxon>
        <taxon>Metazoa</taxon>
        <taxon>Ecdysozoa</taxon>
        <taxon>Arthropoda</taxon>
        <taxon>Chelicerata</taxon>
        <taxon>Arachnida</taxon>
        <taxon>Araneae</taxon>
        <taxon>Araneomorphae</taxon>
        <taxon>Entelegynae</taxon>
        <taxon>Araneoidea</taxon>
        <taxon>Araneidae</taxon>
        <taxon>Araneus</taxon>
    </lineage>
</organism>
<dbReference type="AlphaFoldDB" id="A0A4Y2TCE6"/>
<dbReference type="Proteomes" id="UP000499080">
    <property type="component" value="Unassembled WGS sequence"/>
</dbReference>
<evidence type="ECO:0000313" key="3">
    <source>
        <dbReference type="EMBL" id="GBN96780.1"/>
    </source>
</evidence>